<sequence length="788" mass="79378">MDEDSPWGGPSDLPPIQRAASPRLSYSPPAISSVPPSSGWGDDGGGWGGAVDDYVPGTFGGGFASSSAAETGVPKVDDEAPPRSTLTSESGGWGADSHELPRFSAGLSSSFAADEPPSSGFGPSPPLPPVALPPPASPLASASDLPDEPVAPSSPAAVAAEPEDEGGGWGGASPDLPPLASLRVAAPASPTQEDSPSGWGADADELEDPDEAPPLPSMSDMFVSNKPRRDSVELAQKGEQGEDAWGSSMGWEERMRIEAEKREAERAAEAPTPAEGQEDKGVGTQAPARGQGETAEGDAAPAKSSLASIFRFRKTAEDAARSTAETVKDVGTTAAKGAATLARSASARPSAEQERPASGGDGAQDKPAARSWLSRVAAKGGDPATAALENDPNSLGAEEVEQGGSGRTESPEPQQGAIGRFLSRLKRPASAPEGSQGEQAGSARNSSEQQQPEFQVRNLDALGTGPIHSATFGRAGAHDVYDENEEEAPRSGFFGSRGKATTRVPEAPPEDDFGGLIGAFSSAPSNPTAKSTTPSSFDPFDPLSDNFGVAPPPSSRPAASLASTHARGTAPVRPASAAAALAPRAAASSASSFPSLQSPPSAPKERASSPLDDFDAFFDSVATSTGNSRAPAASSVSPPPLLSPVPRGTPAASNSTSRPAQPASSRSSLVSPPPRMMTISPPTRTSTASPASASGAPVRSSTPIMPLAPPPPPSQPLAANRLVVALDAPPAPAPTQRVASPLQAVPLAPSPVSSLGVGSAKSPSPAPAPAARSTSGPLSLDDLSFFES</sequence>
<dbReference type="EMBL" id="BQKY01000009">
    <property type="protein sequence ID" value="GJN91576.1"/>
    <property type="molecule type" value="Genomic_DNA"/>
</dbReference>
<feature type="compositionally biased region" description="Low complexity" evidence="1">
    <location>
        <begin position="655"/>
        <end position="670"/>
    </location>
</feature>
<feature type="compositionally biased region" description="Low complexity" evidence="1">
    <location>
        <begin position="570"/>
        <end position="599"/>
    </location>
</feature>
<feature type="compositionally biased region" description="Low complexity" evidence="1">
    <location>
        <begin position="759"/>
        <end position="777"/>
    </location>
</feature>
<keyword evidence="3" id="KW-1185">Reference proteome</keyword>
<feature type="region of interest" description="Disordered" evidence="1">
    <location>
        <begin position="1"/>
        <end position="304"/>
    </location>
</feature>
<evidence type="ECO:0000256" key="1">
    <source>
        <dbReference type="SAM" id="MobiDB-lite"/>
    </source>
</evidence>
<feature type="compositionally biased region" description="Pro residues" evidence="1">
    <location>
        <begin position="706"/>
        <end position="715"/>
    </location>
</feature>
<feature type="compositionally biased region" description="Basic and acidic residues" evidence="1">
    <location>
        <begin position="251"/>
        <end position="268"/>
    </location>
</feature>
<dbReference type="Proteomes" id="UP001342314">
    <property type="component" value="Unassembled WGS sequence"/>
</dbReference>
<evidence type="ECO:0008006" key="4">
    <source>
        <dbReference type="Google" id="ProtNLM"/>
    </source>
</evidence>
<comment type="caution">
    <text evidence="2">The sequence shown here is derived from an EMBL/GenBank/DDBJ whole genome shotgun (WGS) entry which is preliminary data.</text>
</comment>
<protein>
    <recommendedName>
        <fullName evidence="4">Proteophosphoglycan ppg4</fullName>
    </recommendedName>
</protein>
<feature type="region of interest" description="Disordered" evidence="1">
    <location>
        <begin position="316"/>
        <end position="788"/>
    </location>
</feature>
<evidence type="ECO:0000313" key="3">
    <source>
        <dbReference type="Proteomes" id="UP001342314"/>
    </source>
</evidence>
<feature type="compositionally biased region" description="Pro residues" evidence="1">
    <location>
        <begin position="123"/>
        <end position="137"/>
    </location>
</feature>
<organism evidence="2 3">
    <name type="scientific">Rhodotorula paludigena</name>
    <dbReference type="NCBI Taxonomy" id="86838"/>
    <lineage>
        <taxon>Eukaryota</taxon>
        <taxon>Fungi</taxon>
        <taxon>Dikarya</taxon>
        <taxon>Basidiomycota</taxon>
        <taxon>Pucciniomycotina</taxon>
        <taxon>Microbotryomycetes</taxon>
        <taxon>Sporidiobolales</taxon>
        <taxon>Sporidiobolaceae</taxon>
        <taxon>Rhodotorula</taxon>
    </lineage>
</organism>
<proteinExistence type="predicted"/>
<feature type="compositionally biased region" description="Low complexity" evidence="1">
    <location>
        <begin position="138"/>
        <end position="160"/>
    </location>
</feature>
<feature type="compositionally biased region" description="Polar residues" evidence="1">
    <location>
        <begin position="522"/>
        <end position="536"/>
    </location>
</feature>
<feature type="compositionally biased region" description="Low complexity" evidence="1">
    <location>
        <begin position="678"/>
        <end position="705"/>
    </location>
</feature>
<evidence type="ECO:0000313" key="2">
    <source>
        <dbReference type="EMBL" id="GJN91576.1"/>
    </source>
</evidence>
<feature type="compositionally biased region" description="Acidic residues" evidence="1">
    <location>
        <begin position="202"/>
        <end position="211"/>
    </location>
</feature>
<accession>A0AAV5GG53</accession>
<dbReference type="AlphaFoldDB" id="A0AAV5GG53"/>
<feature type="compositionally biased region" description="Low complexity" evidence="1">
    <location>
        <begin position="25"/>
        <end position="40"/>
    </location>
</feature>
<reference evidence="2 3" key="1">
    <citation type="submission" date="2021-12" db="EMBL/GenBank/DDBJ databases">
        <title>High titer production of polyol ester of fatty acids by Rhodotorula paludigena BS15 towards product separation-free biomass refinery.</title>
        <authorList>
            <person name="Mano J."/>
            <person name="Ono H."/>
            <person name="Tanaka T."/>
            <person name="Naito K."/>
            <person name="Sushida H."/>
            <person name="Ike M."/>
            <person name="Tokuyasu K."/>
            <person name="Kitaoka M."/>
        </authorList>
    </citation>
    <scope>NUCLEOTIDE SEQUENCE [LARGE SCALE GENOMIC DNA]</scope>
    <source>
        <strain evidence="2 3">BS15</strain>
    </source>
</reference>
<feature type="compositionally biased region" description="Polar residues" evidence="1">
    <location>
        <begin position="436"/>
        <end position="453"/>
    </location>
</feature>
<gene>
    <name evidence="2" type="ORF">Rhopal_004599-T1</name>
</gene>
<feature type="compositionally biased region" description="Low complexity" evidence="1">
    <location>
        <begin position="332"/>
        <end position="350"/>
    </location>
</feature>
<name>A0AAV5GG53_9BASI</name>